<evidence type="ECO:0000313" key="3">
    <source>
        <dbReference type="EMBL" id="KAA6440139.1"/>
    </source>
</evidence>
<comment type="caution">
    <text evidence="3">The sequence shown here is derived from an EMBL/GenBank/DDBJ whole genome shotgun (WGS) entry which is preliminary data.</text>
</comment>
<feature type="region of interest" description="Disordered" evidence="1">
    <location>
        <begin position="64"/>
        <end position="92"/>
    </location>
</feature>
<protein>
    <submittedName>
        <fullName evidence="3">SPOR domain-containing protein</fullName>
    </submittedName>
</protein>
<organism evidence="3 4">
    <name type="scientific">Dyadobacter flavalbus</name>
    <dbReference type="NCBI Taxonomy" id="2579942"/>
    <lineage>
        <taxon>Bacteria</taxon>
        <taxon>Pseudomonadati</taxon>
        <taxon>Bacteroidota</taxon>
        <taxon>Cytophagia</taxon>
        <taxon>Cytophagales</taxon>
        <taxon>Spirosomataceae</taxon>
        <taxon>Dyadobacter</taxon>
    </lineage>
</organism>
<dbReference type="Pfam" id="PF05036">
    <property type="entry name" value="SPOR"/>
    <property type="match status" value="1"/>
</dbReference>
<proteinExistence type="predicted"/>
<dbReference type="Proteomes" id="UP000323994">
    <property type="component" value="Unassembled WGS sequence"/>
</dbReference>
<sequence>MVIHPFLTKFASSFVMMIVMLLKNKLFWTFLTGIIILSGCSKKTVVSTSSAEYREDLATVRPRPKLAEPVTEKKPDAATPLPSKPASGANADKPLYVNKKLETVLDTLAKQNKSIRYINGFRIQIYVGNVRQEADEAKSYIYQTFPDMFPYVTYTQPTYRVKVGDFMYRSDAEQYLELIREQYSSAVILADRVEIKRSLLLNTSLENN</sequence>
<name>A0A5M8QVG7_9BACT</name>
<reference evidence="3 4" key="1">
    <citation type="submission" date="2019-05" db="EMBL/GenBank/DDBJ databases">
        <authorList>
            <person name="Qu J.-H."/>
        </authorList>
    </citation>
    <scope>NUCLEOTIDE SEQUENCE [LARGE SCALE GENOMIC DNA]</scope>
    <source>
        <strain evidence="3 4">NS28</strain>
    </source>
</reference>
<dbReference type="InterPro" id="IPR007730">
    <property type="entry name" value="SPOR-like_dom"/>
</dbReference>
<feature type="domain" description="SPOR" evidence="2">
    <location>
        <begin position="120"/>
        <end position="188"/>
    </location>
</feature>
<dbReference type="GO" id="GO:0042834">
    <property type="term" value="F:peptidoglycan binding"/>
    <property type="evidence" value="ECO:0007669"/>
    <property type="project" value="InterPro"/>
</dbReference>
<dbReference type="EMBL" id="VBSN01000027">
    <property type="protein sequence ID" value="KAA6440139.1"/>
    <property type="molecule type" value="Genomic_DNA"/>
</dbReference>
<keyword evidence="4" id="KW-1185">Reference proteome</keyword>
<dbReference type="SUPFAM" id="SSF110997">
    <property type="entry name" value="Sporulation related repeat"/>
    <property type="match status" value="1"/>
</dbReference>
<accession>A0A5M8QVG7</accession>
<dbReference type="OrthoDB" id="2473397at2"/>
<evidence type="ECO:0000313" key="4">
    <source>
        <dbReference type="Proteomes" id="UP000323994"/>
    </source>
</evidence>
<gene>
    <name evidence="3" type="ORF">FEM33_05895</name>
</gene>
<evidence type="ECO:0000259" key="2">
    <source>
        <dbReference type="Pfam" id="PF05036"/>
    </source>
</evidence>
<evidence type="ECO:0000256" key="1">
    <source>
        <dbReference type="SAM" id="MobiDB-lite"/>
    </source>
</evidence>
<dbReference type="AlphaFoldDB" id="A0A5M8QVG7"/>
<dbReference type="InterPro" id="IPR036680">
    <property type="entry name" value="SPOR-like_sf"/>
</dbReference>
<dbReference type="Gene3D" id="3.30.70.1070">
    <property type="entry name" value="Sporulation related repeat"/>
    <property type="match status" value="1"/>
</dbReference>